<dbReference type="Pfam" id="PF13679">
    <property type="entry name" value="Methyltransf_32"/>
    <property type="match status" value="1"/>
</dbReference>
<keyword evidence="2" id="KW-0489">Methyltransferase</keyword>
<dbReference type="RefSeq" id="WP_227018898.1">
    <property type="nucleotide sequence ID" value="NZ_JAGSND010000008.1"/>
</dbReference>
<dbReference type="GO" id="GO:0005737">
    <property type="term" value="C:cytoplasm"/>
    <property type="evidence" value="ECO:0007669"/>
    <property type="project" value="TreeGrafter"/>
</dbReference>
<dbReference type="CDD" id="cd02440">
    <property type="entry name" value="AdoMet_MTases"/>
    <property type="match status" value="1"/>
</dbReference>
<dbReference type="GO" id="GO:0032259">
    <property type="term" value="P:methylation"/>
    <property type="evidence" value="ECO:0007669"/>
    <property type="project" value="UniProtKB-KW"/>
</dbReference>
<sequence length="384" mass="43843">MEKIILLLKEILSNQTLVKAVFSGLRNKSVPYQKAVIRPILLNGSYYCQIEYHYKNKVTHENLSPEKCLEVSKNLIQDSFKQVNLFSSEGDYQILAAKPHLPRILKKPPSKGLPSLDHNQAKQYLIPDDIPCDFLIRLGVMDQEGHVIQKHYSKFRQINRFLDIVSDVLAYLPDPAKDAKAIRIVDFGCGKAYLTFALYYYLKIMLNKNVEIIGLDLKEDVIEFCNIVAADLNYQELKFLKGDIADYTGNDPADMVVTLHACDTATDFALMKAVKWNASIILSVPCCQHELFHQLENNFHLPIMKHGILKERFSSILTDGLRSLKLEEVGYDVALVEFTSLEHTSKNIMIRAVKTGKEKKSSGEEFRQLSEYWNVNPTISQLNK</sequence>
<organism evidence="2 3">
    <name type="scientific">Sinanaerobacter chloroacetimidivorans</name>
    <dbReference type="NCBI Taxonomy" id="2818044"/>
    <lineage>
        <taxon>Bacteria</taxon>
        <taxon>Bacillati</taxon>
        <taxon>Bacillota</taxon>
        <taxon>Clostridia</taxon>
        <taxon>Peptostreptococcales</taxon>
        <taxon>Anaerovoracaceae</taxon>
        <taxon>Sinanaerobacter</taxon>
    </lineage>
</organism>
<keyword evidence="2" id="KW-0808">Transferase</keyword>
<gene>
    <name evidence="2" type="ORF">KCX82_12845</name>
</gene>
<dbReference type="Proteomes" id="UP000675664">
    <property type="component" value="Unassembled WGS sequence"/>
</dbReference>
<dbReference type="InterPro" id="IPR029063">
    <property type="entry name" value="SAM-dependent_MTases_sf"/>
</dbReference>
<dbReference type="GO" id="GO:0008168">
    <property type="term" value="F:methyltransferase activity"/>
    <property type="evidence" value="ECO:0007669"/>
    <property type="project" value="UniProtKB-KW"/>
</dbReference>
<comment type="caution">
    <text evidence="2">The sequence shown here is derived from an EMBL/GenBank/DDBJ whole genome shotgun (WGS) entry which is preliminary data.</text>
</comment>
<evidence type="ECO:0000259" key="1">
    <source>
        <dbReference type="Pfam" id="PF13679"/>
    </source>
</evidence>
<dbReference type="PANTHER" id="PTHR13369:SF3">
    <property type="entry name" value="METHYLTRANSFERASE DOMAIN-CONTAINING PROTEIN"/>
    <property type="match status" value="1"/>
</dbReference>
<dbReference type="SUPFAM" id="SSF53335">
    <property type="entry name" value="S-adenosyl-L-methionine-dependent methyltransferases"/>
    <property type="match status" value="1"/>
</dbReference>
<name>A0A8J7W472_9FIRM</name>
<dbReference type="PANTHER" id="PTHR13369">
    <property type="match status" value="1"/>
</dbReference>
<dbReference type="Gene3D" id="3.40.50.150">
    <property type="entry name" value="Vaccinia Virus protein VP39"/>
    <property type="match status" value="1"/>
</dbReference>
<dbReference type="InterPro" id="IPR025714">
    <property type="entry name" value="Methyltranfer_dom"/>
</dbReference>
<evidence type="ECO:0000313" key="2">
    <source>
        <dbReference type="EMBL" id="MBR0598771.1"/>
    </source>
</evidence>
<proteinExistence type="predicted"/>
<dbReference type="EMBL" id="JAGSND010000008">
    <property type="protein sequence ID" value="MBR0598771.1"/>
    <property type="molecule type" value="Genomic_DNA"/>
</dbReference>
<dbReference type="AlphaFoldDB" id="A0A8J7W472"/>
<keyword evidence="3" id="KW-1185">Reference proteome</keyword>
<protein>
    <submittedName>
        <fullName evidence="2">SAM-dependent methyltransferase</fullName>
    </submittedName>
</protein>
<evidence type="ECO:0000313" key="3">
    <source>
        <dbReference type="Proteomes" id="UP000675664"/>
    </source>
</evidence>
<feature type="domain" description="Methyltransferase" evidence="1">
    <location>
        <begin position="154"/>
        <end position="292"/>
    </location>
</feature>
<accession>A0A8J7W472</accession>
<reference evidence="2" key="2">
    <citation type="submission" date="2021-04" db="EMBL/GenBank/DDBJ databases">
        <authorList>
            <person name="Liu J."/>
        </authorList>
    </citation>
    <scope>NUCLEOTIDE SEQUENCE</scope>
    <source>
        <strain evidence="2">BAD-6</strain>
    </source>
</reference>
<reference evidence="2" key="1">
    <citation type="submission" date="2021-04" db="EMBL/GenBank/DDBJ databases">
        <title>Sinoanaerobacter chloroacetimidivorans sp. nov., an obligate anaerobic bacterium isolated from anaerobic sludge.</title>
        <authorList>
            <person name="Bao Y."/>
        </authorList>
    </citation>
    <scope>NUCLEOTIDE SEQUENCE</scope>
    <source>
        <strain evidence="2">BAD-6</strain>
    </source>
</reference>